<reference evidence="1" key="1">
    <citation type="submission" date="2014-05" db="EMBL/GenBank/DDBJ databases">
        <authorList>
            <person name="Chronopoulou M."/>
        </authorList>
    </citation>
    <scope>NUCLEOTIDE SEQUENCE</scope>
    <source>
        <tissue evidence="1">Whole organism</tissue>
    </source>
</reference>
<accession>A0A0K2V3I0</accession>
<sequence>MDSETETYNEGLMYICSRISESQQDPLTKMQSTQIHVYIFEKGDQCEEANGSFFF</sequence>
<dbReference type="EMBL" id="HACA01027479">
    <property type="protein sequence ID" value="CDW44840.1"/>
    <property type="molecule type" value="Transcribed_RNA"/>
</dbReference>
<name>A0A0K2V3I0_LEPSM</name>
<organism evidence="1">
    <name type="scientific">Lepeophtheirus salmonis</name>
    <name type="common">Salmon louse</name>
    <name type="synonym">Caligus salmonis</name>
    <dbReference type="NCBI Taxonomy" id="72036"/>
    <lineage>
        <taxon>Eukaryota</taxon>
        <taxon>Metazoa</taxon>
        <taxon>Ecdysozoa</taxon>
        <taxon>Arthropoda</taxon>
        <taxon>Crustacea</taxon>
        <taxon>Multicrustacea</taxon>
        <taxon>Hexanauplia</taxon>
        <taxon>Copepoda</taxon>
        <taxon>Siphonostomatoida</taxon>
        <taxon>Caligidae</taxon>
        <taxon>Lepeophtheirus</taxon>
    </lineage>
</organism>
<proteinExistence type="predicted"/>
<protein>
    <submittedName>
        <fullName evidence="1">Uncharacterized protein</fullName>
    </submittedName>
</protein>
<dbReference type="AlphaFoldDB" id="A0A0K2V3I0"/>
<evidence type="ECO:0000313" key="1">
    <source>
        <dbReference type="EMBL" id="CDW44840.1"/>
    </source>
</evidence>